<dbReference type="SUPFAM" id="SSF52266">
    <property type="entry name" value="SGNH hydrolase"/>
    <property type="match status" value="1"/>
</dbReference>
<dbReference type="KEGG" id="marb:CJ263_08080"/>
<evidence type="ECO:0000313" key="2">
    <source>
        <dbReference type="Proteomes" id="UP000215244"/>
    </source>
</evidence>
<protein>
    <submittedName>
        <fullName evidence="1">Uncharacterized protein</fullName>
    </submittedName>
</protein>
<evidence type="ECO:0000313" key="1">
    <source>
        <dbReference type="EMBL" id="ASV30181.1"/>
    </source>
</evidence>
<reference evidence="1 2" key="1">
    <citation type="submission" date="2017-08" db="EMBL/GenBank/DDBJ databases">
        <title>The complete genome sequence of Maribacter sp. B1, isolated from deep-sea sediment.</title>
        <authorList>
            <person name="Wu Y.-H."/>
            <person name="Cheng H."/>
            <person name="Xu X.-W."/>
        </authorList>
    </citation>
    <scope>NUCLEOTIDE SEQUENCE [LARGE SCALE GENOMIC DNA]</scope>
    <source>
        <strain evidence="1 2">B1</strain>
    </source>
</reference>
<gene>
    <name evidence="1" type="ORF">CJ263_08080</name>
</gene>
<dbReference type="EMBL" id="CP022957">
    <property type="protein sequence ID" value="ASV30181.1"/>
    <property type="molecule type" value="Genomic_DNA"/>
</dbReference>
<sequence>MAKTNLFIFNFKKMKEFIFKITSFAFVLGSTLLLINYYGDAAHLFDKGYEIKMAEILQDNNYVTNISNYDERLFQKEFISTRTHQPDIVVLGSSRTMQITTEDFPDELLINNSVSGASVEDIIAIYQIYRKKGIKPKKIIIGIDPWSFNENNQRNRWQSIADYYYDFKKQKTSHEHKSLAKYKELFSFSYFQESAKNLVRKISGSNEPKASNRKLNRTNTKLFDGSLTYGEAYRNMSQKEVEKKAESYILGEIYGVENFERISNRIWSEFDDLINDMKENQIEIEFLLVPYHPLVYKKIKMDYNIILKVEEDLKEYANNNHVSLKGSFNPNLLKLNETYFFDGMHCKERGIKIILDSQY</sequence>
<proteinExistence type="predicted"/>
<accession>A0A223V467</accession>
<dbReference type="AlphaFoldDB" id="A0A223V467"/>
<organism evidence="1 2">
    <name type="scientific">Maribacter cobaltidurans</name>
    <dbReference type="NCBI Taxonomy" id="1178778"/>
    <lineage>
        <taxon>Bacteria</taxon>
        <taxon>Pseudomonadati</taxon>
        <taxon>Bacteroidota</taxon>
        <taxon>Flavobacteriia</taxon>
        <taxon>Flavobacteriales</taxon>
        <taxon>Flavobacteriaceae</taxon>
        <taxon>Maribacter</taxon>
    </lineage>
</organism>
<keyword evidence="2" id="KW-1185">Reference proteome</keyword>
<name>A0A223V467_9FLAO</name>
<dbReference type="Proteomes" id="UP000215244">
    <property type="component" value="Chromosome"/>
</dbReference>